<comment type="caution">
    <text evidence="2">The sequence shown here is derived from an EMBL/GenBank/DDBJ whole genome shotgun (WGS) entry which is preliminary data.</text>
</comment>
<reference evidence="2 3" key="1">
    <citation type="submission" date="2021-10" db="EMBL/GenBank/DDBJ databases">
        <title>Alishewanella koreense sp. nov. isolated from seawater of southwestern coast in South Korea and the proposal for the reclassification of Rheinheimera perlucida and Rheinheimera tuosuensis as Arsukibacterium perlucida and Arsukibacterium tuosuensis.</title>
        <authorList>
            <person name="Kim K.H."/>
            <person name="Ruan W."/>
            <person name="Kim K.R."/>
            <person name="Baek J.H."/>
            <person name="Jeon C.O."/>
        </authorList>
    </citation>
    <scope>NUCLEOTIDE SEQUENCE [LARGE SCALE GENOMIC DNA]</scope>
    <source>
        <strain evidence="2 3">16-MA</strain>
    </source>
</reference>
<dbReference type="Proteomes" id="UP000633814">
    <property type="component" value="Unassembled WGS sequence"/>
</dbReference>
<evidence type="ECO:0000313" key="3">
    <source>
        <dbReference type="Proteomes" id="UP000633814"/>
    </source>
</evidence>
<dbReference type="Pfam" id="PF09694">
    <property type="entry name" value="Gcw_chp"/>
    <property type="match status" value="1"/>
</dbReference>
<organism evidence="2 3">
    <name type="scientific">Alishewanella maricola</name>
    <dbReference type="NCBI Taxonomy" id="2795740"/>
    <lineage>
        <taxon>Bacteria</taxon>
        <taxon>Pseudomonadati</taxon>
        <taxon>Pseudomonadota</taxon>
        <taxon>Gammaproteobacteria</taxon>
        <taxon>Alteromonadales</taxon>
        <taxon>Alteromonadaceae</taxon>
        <taxon>Alishewanella</taxon>
    </lineage>
</organism>
<dbReference type="RefSeq" id="WP_226751070.1">
    <property type="nucleotide sequence ID" value="NZ_JAEINI020000005.1"/>
</dbReference>
<name>A0ABS8C3X0_9ALTE</name>
<protein>
    <submittedName>
        <fullName evidence="2">TorF family putative porin</fullName>
    </submittedName>
</protein>
<evidence type="ECO:0000313" key="2">
    <source>
        <dbReference type="EMBL" id="MCB5227006.1"/>
    </source>
</evidence>
<feature type="signal peptide" evidence="1">
    <location>
        <begin position="1"/>
        <end position="28"/>
    </location>
</feature>
<dbReference type="NCBIfam" id="TIGR02001">
    <property type="entry name" value="gcw_chp"/>
    <property type="match status" value="1"/>
</dbReference>
<feature type="chain" id="PRO_5047213503" evidence="1">
    <location>
        <begin position="29"/>
        <end position="227"/>
    </location>
</feature>
<keyword evidence="3" id="KW-1185">Reference proteome</keyword>
<accession>A0ABS8C3X0</accession>
<sequence length="227" mass="24548">MTLLKKLSVATYSTLFVAMSAASMQSHAVEVSGDVTFVSDYAFRGISQTDEAAALQGGLTLSDESGIYLSVWGSSVDFGGTGTLELDVMLGWSGDIAEGWSADVGIMRYGYPNTEFEGSNFWELYGSVAYKDFSLGLAYSDDYYGNTGNYYYVYAGYSLALTDNLAVDFHVGQNEYSDDSSLSYLDYGVTVSTEVLGLGLSLAYIDTDVKDLYLADSRVVFGVSKSF</sequence>
<evidence type="ECO:0000256" key="1">
    <source>
        <dbReference type="SAM" id="SignalP"/>
    </source>
</evidence>
<dbReference type="InterPro" id="IPR010239">
    <property type="entry name" value="CHP02001"/>
</dbReference>
<dbReference type="EMBL" id="JAEINI020000005">
    <property type="protein sequence ID" value="MCB5227006.1"/>
    <property type="molecule type" value="Genomic_DNA"/>
</dbReference>
<proteinExistence type="predicted"/>
<keyword evidence="1" id="KW-0732">Signal</keyword>
<gene>
    <name evidence="2" type="ORF">JAO78_009290</name>
</gene>